<reference evidence="1 2" key="1">
    <citation type="submission" date="2019-11" db="EMBL/GenBank/DDBJ databases">
        <authorList>
            <person name="Holert J."/>
        </authorList>
    </citation>
    <scope>NUCLEOTIDE SEQUENCE [LARGE SCALE GENOMIC DNA]</scope>
    <source>
        <strain evidence="1">BC8_1</strain>
    </source>
</reference>
<dbReference type="AlphaFoldDB" id="A0A5S9QVU7"/>
<proteinExistence type="predicted"/>
<sequence length="87" mass="9449">MTAPGSIDERFDARATEKRVSMAEISYLRTQIEPAAPETVVTPIEAWIASEIDRLHSVNMRDWPAASAALNRGNGLVDVIAPACGLR</sequence>
<accession>A0A5S9QVU7</accession>
<evidence type="ECO:0000313" key="1">
    <source>
        <dbReference type="EMBL" id="CAA0123313.1"/>
    </source>
</evidence>
<dbReference type="Proteomes" id="UP000430146">
    <property type="component" value="Unassembled WGS sequence"/>
</dbReference>
<evidence type="ECO:0000313" key="2">
    <source>
        <dbReference type="Proteomes" id="UP000430146"/>
    </source>
</evidence>
<organism evidence="1 2">
    <name type="scientific">Mycolicibacterium vanbaalenii</name>
    <name type="common">Mycobacterium vanbaalenii</name>
    <dbReference type="NCBI Taxonomy" id="110539"/>
    <lineage>
        <taxon>Bacteria</taxon>
        <taxon>Bacillati</taxon>
        <taxon>Actinomycetota</taxon>
        <taxon>Actinomycetes</taxon>
        <taxon>Mycobacteriales</taxon>
        <taxon>Mycobacteriaceae</taxon>
        <taxon>Mycolicibacterium</taxon>
    </lineage>
</organism>
<gene>
    <name evidence="1" type="ORF">AELLOGFF_04608</name>
</gene>
<keyword evidence="2" id="KW-1185">Reference proteome</keyword>
<dbReference type="EMBL" id="CACSIP010000021">
    <property type="protein sequence ID" value="CAA0123313.1"/>
    <property type="molecule type" value="Genomic_DNA"/>
</dbReference>
<name>A0A5S9QVU7_MYCVN</name>
<protein>
    <submittedName>
        <fullName evidence="1">Uncharacterized protein</fullName>
    </submittedName>
</protein>